<gene>
    <name evidence="3" type="ORF">QTG54_000940</name>
</gene>
<dbReference type="Gene3D" id="3.30.830.10">
    <property type="entry name" value="Metalloenzyme, LuxS/M16 peptidase-like"/>
    <property type="match status" value="1"/>
</dbReference>
<dbReference type="EMBL" id="JATAAI010000001">
    <property type="protein sequence ID" value="KAK1749001.1"/>
    <property type="molecule type" value="Genomic_DNA"/>
</dbReference>
<organism evidence="3 4">
    <name type="scientific">Skeletonema marinoi</name>
    <dbReference type="NCBI Taxonomy" id="267567"/>
    <lineage>
        <taxon>Eukaryota</taxon>
        <taxon>Sar</taxon>
        <taxon>Stramenopiles</taxon>
        <taxon>Ochrophyta</taxon>
        <taxon>Bacillariophyta</taxon>
        <taxon>Coscinodiscophyceae</taxon>
        <taxon>Thalassiosirophycidae</taxon>
        <taxon>Thalassiosirales</taxon>
        <taxon>Skeletonemataceae</taxon>
        <taxon>Skeletonema</taxon>
        <taxon>Skeletonema marinoi-dohrnii complex</taxon>
    </lineage>
</organism>
<dbReference type="AlphaFoldDB" id="A0AAD8YLW4"/>
<dbReference type="GO" id="GO:0043171">
    <property type="term" value="P:peptide catabolic process"/>
    <property type="evidence" value="ECO:0007669"/>
    <property type="project" value="TreeGrafter"/>
</dbReference>
<dbReference type="PANTHER" id="PTHR43690">
    <property type="entry name" value="NARDILYSIN"/>
    <property type="match status" value="1"/>
</dbReference>
<keyword evidence="3" id="KW-0378">Hydrolase</keyword>
<dbReference type="InterPro" id="IPR011249">
    <property type="entry name" value="Metalloenz_LuxS/M16"/>
</dbReference>
<evidence type="ECO:0000259" key="2">
    <source>
        <dbReference type="Pfam" id="PF16187"/>
    </source>
</evidence>
<dbReference type="GO" id="GO:0004222">
    <property type="term" value="F:metalloendopeptidase activity"/>
    <property type="evidence" value="ECO:0007669"/>
    <property type="project" value="TreeGrafter"/>
</dbReference>
<protein>
    <submittedName>
        <fullName evidence="3">Zinc-dependent peptidase, M16 (Insulinase) family</fullName>
        <ecNumber evidence="3">3.4.24.-</ecNumber>
    </submittedName>
</protein>
<evidence type="ECO:0000256" key="1">
    <source>
        <dbReference type="ARBA" id="ARBA00022723"/>
    </source>
</evidence>
<dbReference type="GO" id="GO:0046872">
    <property type="term" value="F:metal ion binding"/>
    <property type="evidence" value="ECO:0007669"/>
    <property type="project" value="UniProtKB-KW"/>
</dbReference>
<accession>A0AAD8YLW4</accession>
<dbReference type="InterPro" id="IPR050626">
    <property type="entry name" value="Peptidase_M16"/>
</dbReference>
<keyword evidence="1" id="KW-0479">Metal-binding</keyword>
<feature type="domain" description="Peptidase M16 middle/third" evidence="2">
    <location>
        <begin position="4"/>
        <end position="185"/>
    </location>
</feature>
<dbReference type="GO" id="GO:0051603">
    <property type="term" value="P:proteolysis involved in protein catabolic process"/>
    <property type="evidence" value="ECO:0007669"/>
    <property type="project" value="TreeGrafter"/>
</dbReference>
<reference evidence="3" key="1">
    <citation type="submission" date="2023-06" db="EMBL/GenBank/DDBJ databases">
        <title>Survivors Of The Sea: Transcriptome response of Skeletonema marinoi to long-term dormancy.</title>
        <authorList>
            <person name="Pinder M.I.M."/>
            <person name="Kourtchenko O."/>
            <person name="Robertson E.K."/>
            <person name="Larsson T."/>
            <person name="Maumus F."/>
            <person name="Osuna-Cruz C.M."/>
            <person name="Vancaester E."/>
            <person name="Stenow R."/>
            <person name="Vandepoele K."/>
            <person name="Ploug H."/>
            <person name="Bruchert V."/>
            <person name="Godhe A."/>
            <person name="Topel M."/>
        </authorList>
    </citation>
    <scope>NUCLEOTIDE SEQUENCE</scope>
    <source>
        <strain evidence="3">R05AC</strain>
    </source>
</reference>
<dbReference type="GO" id="GO:0005829">
    <property type="term" value="C:cytosol"/>
    <property type="evidence" value="ECO:0007669"/>
    <property type="project" value="TreeGrafter"/>
</dbReference>
<dbReference type="InterPro" id="IPR032632">
    <property type="entry name" value="Peptidase_M16_M"/>
</dbReference>
<evidence type="ECO:0000313" key="3">
    <source>
        <dbReference type="EMBL" id="KAK1749001.1"/>
    </source>
</evidence>
<evidence type="ECO:0000313" key="4">
    <source>
        <dbReference type="Proteomes" id="UP001224775"/>
    </source>
</evidence>
<comment type="caution">
    <text evidence="3">The sequence shown here is derived from an EMBL/GenBank/DDBJ whole genome shotgun (WGS) entry which is preliminary data.</text>
</comment>
<name>A0AAD8YLW4_9STRA</name>
<dbReference type="Proteomes" id="UP001224775">
    <property type="component" value="Unassembled WGS sequence"/>
</dbReference>
<dbReference type="PANTHER" id="PTHR43690:SF18">
    <property type="entry name" value="INSULIN-DEGRADING ENZYME-RELATED"/>
    <property type="match status" value="1"/>
</dbReference>
<dbReference type="SUPFAM" id="SSF63411">
    <property type="entry name" value="LuxS/MPP-like metallohydrolase"/>
    <property type="match status" value="1"/>
</dbReference>
<dbReference type="GO" id="GO:0005739">
    <property type="term" value="C:mitochondrion"/>
    <property type="evidence" value="ECO:0007669"/>
    <property type="project" value="TreeGrafter"/>
</dbReference>
<dbReference type="Pfam" id="PF16187">
    <property type="entry name" value="Peptidase_M16_M"/>
    <property type="match status" value="1"/>
</dbReference>
<proteinExistence type="predicted"/>
<keyword evidence="4" id="KW-1185">Reference proteome</keyword>
<dbReference type="EC" id="3.4.24.-" evidence="3"/>
<sequence>MSSLMRWKNPGSFPLFYPRQNIFIPSEKGLKVNKKPKKVDQKALTFEEKIKPIPPPTIIRDDGDEGRWTVHFKEDDRFGKPKAFLIFQLLTDELYSSPTKQCRYAYQQSAGDKMNEETYDARLAGLTYDSQVLPRGVRLTFGGYNDKLGSFAAYVSSKLARNLDDSLPKDEEEFERYKDNLLRALSLLT</sequence>